<accession>A0A4S8I4V8</accession>
<dbReference type="EMBL" id="PYDT01000268">
    <property type="protein sequence ID" value="THU42883.1"/>
    <property type="molecule type" value="Genomic_DNA"/>
</dbReference>
<protein>
    <submittedName>
        <fullName evidence="2">Uncharacterized protein</fullName>
    </submittedName>
</protein>
<organism evidence="2 3">
    <name type="scientific">Musa balbisiana</name>
    <name type="common">Banana</name>
    <dbReference type="NCBI Taxonomy" id="52838"/>
    <lineage>
        <taxon>Eukaryota</taxon>
        <taxon>Viridiplantae</taxon>
        <taxon>Streptophyta</taxon>
        <taxon>Embryophyta</taxon>
        <taxon>Tracheophyta</taxon>
        <taxon>Spermatophyta</taxon>
        <taxon>Magnoliopsida</taxon>
        <taxon>Liliopsida</taxon>
        <taxon>Zingiberales</taxon>
        <taxon>Musaceae</taxon>
        <taxon>Musa</taxon>
    </lineage>
</organism>
<evidence type="ECO:0000313" key="2">
    <source>
        <dbReference type="EMBL" id="THU42883.1"/>
    </source>
</evidence>
<comment type="caution">
    <text evidence="2">The sequence shown here is derived from an EMBL/GenBank/DDBJ whole genome shotgun (WGS) entry which is preliminary data.</text>
</comment>
<dbReference type="Proteomes" id="UP000317650">
    <property type="component" value="Unassembled WGS sequence"/>
</dbReference>
<evidence type="ECO:0000256" key="1">
    <source>
        <dbReference type="SAM" id="MobiDB-lite"/>
    </source>
</evidence>
<sequence length="64" mass="6782">MAPRARGCGWPKSGAVGGCRTRRVVDALCEPYVVPRDPGEASRTQVVVRGDATDRDPRSGGATR</sequence>
<reference evidence="2 3" key="1">
    <citation type="journal article" date="2019" name="Nat. Plants">
        <title>Genome sequencing of Musa balbisiana reveals subgenome evolution and function divergence in polyploid bananas.</title>
        <authorList>
            <person name="Yao X."/>
        </authorList>
    </citation>
    <scope>NUCLEOTIDE SEQUENCE [LARGE SCALE GENOMIC DNA]</scope>
    <source>
        <strain evidence="3">cv. DH-PKW</strain>
        <tissue evidence="2">Leaves</tissue>
    </source>
</reference>
<gene>
    <name evidence="2" type="ORF">C4D60_Mb00t00750</name>
</gene>
<feature type="region of interest" description="Disordered" evidence="1">
    <location>
        <begin position="36"/>
        <end position="64"/>
    </location>
</feature>
<proteinExistence type="predicted"/>
<dbReference type="AlphaFoldDB" id="A0A4S8I4V8"/>
<evidence type="ECO:0000313" key="3">
    <source>
        <dbReference type="Proteomes" id="UP000317650"/>
    </source>
</evidence>
<keyword evidence="3" id="KW-1185">Reference proteome</keyword>
<name>A0A4S8I4V8_MUSBA</name>